<keyword evidence="3" id="KW-1185">Reference proteome</keyword>
<dbReference type="Proteomes" id="UP001229346">
    <property type="component" value="Unassembled WGS sequence"/>
</dbReference>
<dbReference type="EMBL" id="JAUSSU010000005">
    <property type="protein sequence ID" value="MDQ0113220.1"/>
    <property type="molecule type" value="Genomic_DNA"/>
</dbReference>
<feature type="chain" id="PRO_5045999062" description="DUF2092 domain-containing protein" evidence="1">
    <location>
        <begin position="27"/>
        <end position="328"/>
    </location>
</feature>
<evidence type="ECO:0000313" key="3">
    <source>
        <dbReference type="Proteomes" id="UP001229346"/>
    </source>
</evidence>
<accession>A0ABT9U0Q8</accession>
<protein>
    <recommendedName>
        <fullName evidence="4">DUF2092 domain-containing protein</fullName>
    </recommendedName>
</protein>
<name>A0ABT9U0Q8_PAEHA</name>
<comment type="caution">
    <text evidence="2">The sequence shown here is derived from an EMBL/GenBank/DDBJ whole genome shotgun (WGS) entry which is preliminary data.</text>
</comment>
<dbReference type="RefSeq" id="WP_307204303.1">
    <property type="nucleotide sequence ID" value="NZ_JAUSSU010000005.1"/>
</dbReference>
<evidence type="ECO:0008006" key="4">
    <source>
        <dbReference type="Google" id="ProtNLM"/>
    </source>
</evidence>
<sequence>MKKKSKFIMIGAAVGAMTLFTATAFAYTPNTEGYDAFKAVLKANHTSGAAIDSATVNGNFTVRVDGKTVLKADGSSKMGEAGGEHNVSGDLDFTLMGIERNASLYSSGDDKVYLVDRTHDLHYQVINLDDEHAGEHREWSGEEELQDRPMNKAEEALLDFMVGDLKDNFSVVNQADGSKTIAVDISKEDIPLPLRLLMDAASAEDRVGRAHAPEAYAEWEQLKQLPFFQGLEGIDLEAQLPELTEDVAIEHVRLQMTVDANNEVQGAQGELEVSGKDEAGVTHRVEIEGAGDVSGVNATTPDAYDPAGKSVEMLDAAMLDAAMLDDRS</sequence>
<evidence type="ECO:0000313" key="2">
    <source>
        <dbReference type="EMBL" id="MDQ0113220.1"/>
    </source>
</evidence>
<proteinExistence type="predicted"/>
<keyword evidence="1" id="KW-0732">Signal</keyword>
<reference evidence="2 3" key="1">
    <citation type="submission" date="2023-07" db="EMBL/GenBank/DDBJ databases">
        <title>Sorghum-associated microbial communities from plants grown in Nebraska, USA.</title>
        <authorList>
            <person name="Schachtman D."/>
        </authorList>
    </citation>
    <scope>NUCLEOTIDE SEQUENCE [LARGE SCALE GENOMIC DNA]</scope>
    <source>
        <strain evidence="2 3">CC482</strain>
    </source>
</reference>
<organism evidence="2 3">
    <name type="scientific">Paenibacillus harenae</name>
    <dbReference type="NCBI Taxonomy" id="306543"/>
    <lineage>
        <taxon>Bacteria</taxon>
        <taxon>Bacillati</taxon>
        <taxon>Bacillota</taxon>
        <taxon>Bacilli</taxon>
        <taxon>Bacillales</taxon>
        <taxon>Paenibacillaceae</taxon>
        <taxon>Paenibacillus</taxon>
    </lineage>
</organism>
<feature type="signal peptide" evidence="1">
    <location>
        <begin position="1"/>
        <end position="26"/>
    </location>
</feature>
<evidence type="ECO:0000256" key="1">
    <source>
        <dbReference type="SAM" id="SignalP"/>
    </source>
</evidence>
<gene>
    <name evidence="2" type="ORF">J2T15_002661</name>
</gene>